<gene>
    <name evidence="10" type="primary">CYP71D55</name>
    <name evidence="10" type="ORF">KSP39_PZI009315</name>
</gene>
<dbReference type="GO" id="GO:0004497">
    <property type="term" value="F:monooxygenase activity"/>
    <property type="evidence" value="ECO:0007669"/>
    <property type="project" value="UniProtKB-KW"/>
</dbReference>
<dbReference type="AlphaFoldDB" id="A0AAP0G857"/>
<dbReference type="PROSITE" id="PS00086">
    <property type="entry name" value="CYTOCHROME_P450"/>
    <property type="match status" value="1"/>
</dbReference>
<evidence type="ECO:0000313" key="10">
    <source>
        <dbReference type="EMBL" id="KAK8943199.1"/>
    </source>
</evidence>
<dbReference type="Gene3D" id="1.10.630.10">
    <property type="entry name" value="Cytochrome P450"/>
    <property type="match status" value="1"/>
</dbReference>
<accession>A0AAP0G857</accession>
<dbReference type="PRINTS" id="PR00385">
    <property type="entry name" value="P450"/>
</dbReference>
<keyword evidence="11" id="KW-1185">Reference proteome</keyword>
<comment type="cofactor">
    <cofactor evidence="7">
        <name>heme</name>
        <dbReference type="ChEBI" id="CHEBI:30413"/>
    </cofactor>
</comment>
<dbReference type="CDD" id="cd11072">
    <property type="entry name" value="CYP71-like"/>
    <property type="match status" value="1"/>
</dbReference>
<comment type="similarity">
    <text evidence="1 8">Belongs to the cytochrome P450 family.</text>
</comment>
<keyword evidence="9" id="KW-0812">Transmembrane</keyword>
<keyword evidence="6 8" id="KW-0503">Monooxygenase</keyword>
<dbReference type="Pfam" id="PF00067">
    <property type="entry name" value="p450"/>
    <property type="match status" value="1"/>
</dbReference>
<dbReference type="GO" id="GO:0005506">
    <property type="term" value="F:iron ion binding"/>
    <property type="evidence" value="ECO:0007669"/>
    <property type="project" value="InterPro"/>
</dbReference>
<dbReference type="PANTHER" id="PTHR47955:SF8">
    <property type="entry name" value="CYTOCHROME P450 71D11-LIKE"/>
    <property type="match status" value="1"/>
</dbReference>
<dbReference type="InterPro" id="IPR036396">
    <property type="entry name" value="Cyt_P450_sf"/>
</dbReference>
<dbReference type="InterPro" id="IPR017972">
    <property type="entry name" value="Cyt_P450_CS"/>
</dbReference>
<dbReference type="GO" id="GO:0020037">
    <property type="term" value="F:heme binding"/>
    <property type="evidence" value="ECO:0007669"/>
    <property type="project" value="InterPro"/>
</dbReference>
<keyword evidence="2 7" id="KW-0349">Heme</keyword>
<evidence type="ECO:0000256" key="7">
    <source>
        <dbReference type="PIRSR" id="PIRSR602401-1"/>
    </source>
</evidence>
<name>A0AAP0G857_9ASPA</name>
<dbReference type="InterPro" id="IPR002401">
    <property type="entry name" value="Cyt_P450_E_grp-I"/>
</dbReference>
<keyword evidence="9" id="KW-1133">Transmembrane helix</keyword>
<organism evidence="10 11">
    <name type="scientific">Platanthera zijinensis</name>
    <dbReference type="NCBI Taxonomy" id="2320716"/>
    <lineage>
        <taxon>Eukaryota</taxon>
        <taxon>Viridiplantae</taxon>
        <taxon>Streptophyta</taxon>
        <taxon>Embryophyta</taxon>
        <taxon>Tracheophyta</taxon>
        <taxon>Spermatophyta</taxon>
        <taxon>Magnoliopsida</taxon>
        <taxon>Liliopsida</taxon>
        <taxon>Asparagales</taxon>
        <taxon>Orchidaceae</taxon>
        <taxon>Orchidoideae</taxon>
        <taxon>Orchideae</taxon>
        <taxon>Orchidinae</taxon>
        <taxon>Platanthera</taxon>
    </lineage>
</organism>
<dbReference type="FunFam" id="1.10.630.10:FF:000043">
    <property type="entry name" value="Cytochrome P450 99A2"/>
    <property type="match status" value="1"/>
</dbReference>
<keyword evidence="9" id="KW-0472">Membrane</keyword>
<evidence type="ECO:0000256" key="3">
    <source>
        <dbReference type="ARBA" id="ARBA00022723"/>
    </source>
</evidence>
<dbReference type="PANTHER" id="PTHR47955">
    <property type="entry name" value="CYTOCHROME P450 FAMILY 71 PROTEIN"/>
    <property type="match status" value="1"/>
</dbReference>
<feature type="transmembrane region" description="Helical" evidence="9">
    <location>
        <begin position="6"/>
        <end position="24"/>
    </location>
</feature>
<sequence length="500" mass="56667">MESTAAITILLPTVLSTILIALLLKRFYIHADYSAPNNLPPGPWKLPIIGNLHQLIGEHPHRRLRTLANTYGPLLHLKLGENNLIVITSAELVREVFKTHDLKFASRPRLAIGKIILYDNADFGLAPYGKVWSQLRKICTVELLSHKRVKSFGFIREEEGRNLVEKIRAAAGSPVNLSKLIPYSANTGVARAVFGKDNPHQESFLLALKEMFKYASGFELVDIFPSWSFLAEITGSAAGMRKVHKQLDAIVTEIIDEHEAKNSEDDDTNDDLVDVLLRLKKDGQLDFSLTMENIKAVILDLFLAGTDSTSVTLQWVMTELIRHPDIMLKAQQEIRNMMDGKRKIEDGDMAKLPYLNQIIKETLRLHPTGPLLFPRLCRESVELAGYTVPVESHIVINAWAIMRDPIYWEDPESFRPERFDESAADFRAANFEFIPFGGGRRVCPGMQFAMASIWCSLAHLLFYFDWELPQGKRPQELDIEEDLNLTLTRKNDLCLVATYC</sequence>
<feature type="binding site" description="axial binding residue" evidence="7">
    <location>
        <position position="443"/>
    </location>
    <ligand>
        <name>heme</name>
        <dbReference type="ChEBI" id="CHEBI:30413"/>
    </ligand>
    <ligandPart>
        <name>Fe</name>
        <dbReference type="ChEBI" id="CHEBI:18248"/>
    </ligandPart>
</feature>
<dbReference type="GO" id="GO:0016705">
    <property type="term" value="F:oxidoreductase activity, acting on paired donors, with incorporation or reduction of molecular oxygen"/>
    <property type="evidence" value="ECO:0007669"/>
    <property type="project" value="InterPro"/>
</dbReference>
<dbReference type="InterPro" id="IPR001128">
    <property type="entry name" value="Cyt_P450"/>
</dbReference>
<dbReference type="PRINTS" id="PR00463">
    <property type="entry name" value="EP450I"/>
</dbReference>
<dbReference type="EMBL" id="JBBWWQ010000007">
    <property type="protein sequence ID" value="KAK8943199.1"/>
    <property type="molecule type" value="Genomic_DNA"/>
</dbReference>
<keyword evidence="4 8" id="KW-0560">Oxidoreductase</keyword>
<evidence type="ECO:0000313" key="11">
    <source>
        <dbReference type="Proteomes" id="UP001418222"/>
    </source>
</evidence>
<keyword evidence="5 7" id="KW-0408">Iron</keyword>
<evidence type="ECO:0000256" key="1">
    <source>
        <dbReference type="ARBA" id="ARBA00010617"/>
    </source>
</evidence>
<evidence type="ECO:0000256" key="2">
    <source>
        <dbReference type="ARBA" id="ARBA00022617"/>
    </source>
</evidence>
<dbReference type="Proteomes" id="UP001418222">
    <property type="component" value="Unassembled WGS sequence"/>
</dbReference>
<evidence type="ECO:0000256" key="4">
    <source>
        <dbReference type="ARBA" id="ARBA00023002"/>
    </source>
</evidence>
<evidence type="ECO:0000256" key="5">
    <source>
        <dbReference type="ARBA" id="ARBA00023004"/>
    </source>
</evidence>
<evidence type="ECO:0000256" key="8">
    <source>
        <dbReference type="RuleBase" id="RU000461"/>
    </source>
</evidence>
<reference evidence="10 11" key="1">
    <citation type="journal article" date="2022" name="Nat. Plants">
        <title>Genomes of leafy and leafless Platanthera orchids illuminate the evolution of mycoheterotrophy.</title>
        <authorList>
            <person name="Li M.H."/>
            <person name="Liu K.W."/>
            <person name="Li Z."/>
            <person name="Lu H.C."/>
            <person name="Ye Q.L."/>
            <person name="Zhang D."/>
            <person name="Wang J.Y."/>
            <person name="Li Y.F."/>
            <person name="Zhong Z.M."/>
            <person name="Liu X."/>
            <person name="Yu X."/>
            <person name="Liu D.K."/>
            <person name="Tu X.D."/>
            <person name="Liu B."/>
            <person name="Hao Y."/>
            <person name="Liao X.Y."/>
            <person name="Jiang Y.T."/>
            <person name="Sun W.H."/>
            <person name="Chen J."/>
            <person name="Chen Y.Q."/>
            <person name="Ai Y."/>
            <person name="Zhai J.W."/>
            <person name="Wu S.S."/>
            <person name="Zhou Z."/>
            <person name="Hsiao Y.Y."/>
            <person name="Wu W.L."/>
            <person name="Chen Y.Y."/>
            <person name="Lin Y.F."/>
            <person name="Hsu J.L."/>
            <person name="Li C.Y."/>
            <person name="Wang Z.W."/>
            <person name="Zhao X."/>
            <person name="Zhong W.Y."/>
            <person name="Ma X.K."/>
            <person name="Ma L."/>
            <person name="Huang J."/>
            <person name="Chen G.Z."/>
            <person name="Huang M.Z."/>
            <person name="Huang L."/>
            <person name="Peng D.H."/>
            <person name="Luo Y.B."/>
            <person name="Zou S.Q."/>
            <person name="Chen S.P."/>
            <person name="Lan S."/>
            <person name="Tsai W.C."/>
            <person name="Van de Peer Y."/>
            <person name="Liu Z.J."/>
        </authorList>
    </citation>
    <scope>NUCLEOTIDE SEQUENCE [LARGE SCALE GENOMIC DNA]</scope>
    <source>
        <strain evidence="10">Lor287</strain>
    </source>
</reference>
<proteinExistence type="inferred from homology"/>
<keyword evidence="3 7" id="KW-0479">Metal-binding</keyword>
<evidence type="ECO:0000256" key="9">
    <source>
        <dbReference type="SAM" id="Phobius"/>
    </source>
</evidence>
<comment type="caution">
    <text evidence="10">The sequence shown here is derived from an EMBL/GenBank/DDBJ whole genome shotgun (WGS) entry which is preliminary data.</text>
</comment>
<evidence type="ECO:0000256" key="6">
    <source>
        <dbReference type="ARBA" id="ARBA00023033"/>
    </source>
</evidence>
<protein>
    <submittedName>
        <fullName evidence="10">Premnaspirodiene oxygenase</fullName>
    </submittedName>
</protein>
<dbReference type="SUPFAM" id="SSF48264">
    <property type="entry name" value="Cytochrome P450"/>
    <property type="match status" value="1"/>
</dbReference>